<protein>
    <submittedName>
        <fullName evidence="1">Uncharacterized protein</fullName>
    </submittedName>
</protein>
<keyword evidence="2" id="KW-1185">Reference proteome</keyword>
<reference evidence="1 2" key="1">
    <citation type="submission" date="2019-02" db="EMBL/GenBank/DDBJ databases">
        <title>Deep-cultivation of Planctomycetes and their phenomic and genomic characterization uncovers novel biology.</title>
        <authorList>
            <person name="Wiegand S."/>
            <person name="Jogler M."/>
            <person name="Boedeker C."/>
            <person name="Pinto D."/>
            <person name="Vollmers J."/>
            <person name="Rivas-Marin E."/>
            <person name="Kohn T."/>
            <person name="Peeters S.H."/>
            <person name="Heuer A."/>
            <person name="Rast P."/>
            <person name="Oberbeckmann S."/>
            <person name="Bunk B."/>
            <person name="Jeske O."/>
            <person name="Meyerdierks A."/>
            <person name="Storesund J.E."/>
            <person name="Kallscheuer N."/>
            <person name="Luecker S."/>
            <person name="Lage O.M."/>
            <person name="Pohl T."/>
            <person name="Merkel B.J."/>
            <person name="Hornburger P."/>
            <person name="Mueller R.-W."/>
            <person name="Bruemmer F."/>
            <person name="Labrenz M."/>
            <person name="Spormann A.M."/>
            <person name="Op Den Camp H."/>
            <person name="Overmann J."/>
            <person name="Amann R."/>
            <person name="Jetten M.S.M."/>
            <person name="Mascher T."/>
            <person name="Medema M.H."/>
            <person name="Devos D.P."/>
            <person name="Kaster A.-K."/>
            <person name="Ovreas L."/>
            <person name="Rohde M."/>
            <person name="Galperin M.Y."/>
            <person name="Jogler C."/>
        </authorList>
    </citation>
    <scope>NUCLEOTIDE SEQUENCE [LARGE SCALE GENOMIC DNA]</scope>
    <source>
        <strain evidence="1 2">KOR34</strain>
    </source>
</reference>
<dbReference type="AlphaFoldDB" id="A0A5C5VD26"/>
<dbReference type="Proteomes" id="UP000316714">
    <property type="component" value="Unassembled WGS sequence"/>
</dbReference>
<evidence type="ECO:0000313" key="2">
    <source>
        <dbReference type="Proteomes" id="UP000316714"/>
    </source>
</evidence>
<dbReference type="Pfam" id="PF22011">
    <property type="entry name" value="DUF6931"/>
    <property type="match status" value="1"/>
</dbReference>
<organism evidence="1 2">
    <name type="scientific">Posidoniimonas corsicana</name>
    <dbReference type="NCBI Taxonomy" id="1938618"/>
    <lineage>
        <taxon>Bacteria</taxon>
        <taxon>Pseudomonadati</taxon>
        <taxon>Planctomycetota</taxon>
        <taxon>Planctomycetia</taxon>
        <taxon>Pirellulales</taxon>
        <taxon>Lacipirellulaceae</taxon>
        <taxon>Posidoniimonas</taxon>
    </lineage>
</organism>
<gene>
    <name evidence="1" type="ORF">KOR34_14300</name>
</gene>
<dbReference type="EMBL" id="SIHJ01000001">
    <property type="protein sequence ID" value="TWT36524.1"/>
    <property type="molecule type" value="Genomic_DNA"/>
</dbReference>
<dbReference type="InterPro" id="IPR053855">
    <property type="entry name" value="DUF6931"/>
</dbReference>
<proteinExistence type="predicted"/>
<accession>A0A5C5VD26</accession>
<name>A0A5C5VD26_9BACT</name>
<evidence type="ECO:0000313" key="1">
    <source>
        <dbReference type="EMBL" id="TWT36524.1"/>
    </source>
</evidence>
<comment type="caution">
    <text evidence="1">The sequence shown here is derived from an EMBL/GenBank/DDBJ whole genome shotgun (WGS) entry which is preliminary data.</text>
</comment>
<sequence length="132" mass="13338">MCVWNTLRDQPDASPNAAAAVDAAVQWVLTRTEDSRRAAREAADAVGMQTPSGAVAASAFWSEGSVSLVGCPDVPAPPGVAAKLVVNAVTMTAAAPASAERTAALLQSLRIAAEVLATPSPWSAVAVEESPA</sequence>